<organism evidence="1 2">
    <name type="scientific">Dendrolimus kikuchii</name>
    <dbReference type="NCBI Taxonomy" id="765133"/>
    <lineage>
        <taxon>Eukaryota</taxon>
        <taxon>Metazoa</taxon>
        <taxon>Ecdysozoa</taxon>
        <taxon>Arthropoda</taxon>
        <taxon>Hexapoda</taxon>
        <taxon>Insecta</taxon>
        <taxon>Pterygota</taxon>
        <taxon>Neoptera</taxon>
        <taxon>Endopterygota</taxon>
        <taxon>Lepidoptera</taxon>
        <taxon>Glossata</taxon>
        <taxon>Ditrysia</taxon>
        <taxon>Bombycoidea</taxon>
        <taxon>Lasiocampidae</taxon>
        <taxon>Dendrolimus</taxon>
    </lineage>
</organism>
<reference evidence="1 2" key="1">
    <citation type="journal article" date="2021" name="Front. Genet.">
        <title>Chromosome-Level Genome Assembly Reveals Significant Gene Expansion in the Toll and IMD Signaling Pathways of Dendrolimus kikuchii.</title>
        <authorList>
            <person name="Zhou J."/>
            <person name="Wu P."/>
            <person name="Xiong Z."/>
            <person name="Liu N."/>
            <person name="Zhao N."/>
            <person name="Ji M."/>
            <person name="Qiu Y."/>
            <person name="Yang B."/>
        </authorList>
    </citation>
    <scope>NUCLEOTIDE SEQUENCE [LARGE SCALE GENOMIC DNA]</scope>
    <source>
        <strain evidence="1">Ann1</strain>
    </source>
</reference>
<comment type="caution">
    <text evidence="1">The sequence shown here is derived from an EMBL/GenBank/DDBJ whole genome shotgun (WGS) entry which is preliminary data.</text>
</comment>
<gene>
    <name evidence="1" type="ORF">K1T71_001540</name>
</gene>
<dbReference type="EMBL" id="CM034388">
    <property type="protein sequence ID" value="KAJ0183564.1"/>
    <property type="molecule type" value="Genomic_DNA"/>
</dbReference>
<evidence type="ECO:0000313" key="1">
    <source>
        <dbReference type="EMBL" id="KAJ0183564.1"/>
    </source>
</evidence>
<name>A0ACC1DII8_9NEOP</name>
<accession>A0ACC1DII8</accession>
<proteinExistence type="predicted"/>
<sequence length="404" mass="42559">MVIGKTCCFLVVVAVCHGEKWRFPEEETAASVRIDTKVKFVDDQSGQRKIQTTESSIQLDEVPFREPSETEGFYNRPPGDGRYPVRVESYRVPYRTEQGVYPVQNRPSDYDTEGTLDAIQYCKCVSSPECKPRPNSQDACGADQYLCCYKKPNRQQQHNSEFFNEIDDERPLLYPGQQNLARPFPPPPGTGLNGLFGPGHSHESGILGALDRPQNPSNQGVLSGPDGPTGVIGPGQRKPNVLVGPGGPTGIVGPPQNQASLTDLKGQKPAVLVGPGGPTGHIGPNKNQKFFGPSSEELTHSETAQRGVLVGPGGPTGIIGPAGYGRRPVLVGPGGPTGIIGPGRRQGVLVGPGGPTGFVGPRYGRQYNPGVLVGPGGPTGVIGPGRQLLVGPGGPTGQIGPYGK</sequence>
<keyword evidence="2" id="KW-1185">Reference proteome</keyword>
<dbReference type="Proteomes" id="UP000824533">
    <property type="component" value="Linkage Group LG02"/>
</dbReference>
<protein>
    <submittedName>
        <fullName evidence="1">Uncharacterized protein</fullName>
    </submittedName>
</protein>
<evidence type="ECO:0000313" key="2">
    <source>
        <dbReference type="Proteomes" id="UP000824533"/>
    </source>
</evidence>